<evidence type="ECO:0000313" key="12">
    <source>
        <dbReference type="EMBL" id="ODN67656.1"/>
    </source>
</evidence>
<evidence type="ECO:0000256" key="10">
    <source>
        <dbReference type="ARBA" id="ARBA00039357"/>
    </source>
</evidence>
<evidence type="ECO:0000256" key="1">
    <source>
        <dbReference type="ARBA" id="ARBA00001946"/>
    </source>
</evidence>
<dbReference type="GO" id="GO:0005829">
    <property type="term" value="C:cytosol"/>
    <property type="evidence" value="ECO:0007669"/>
    <property type="project" value="TreeGrafter"/>
</dbReference>
<dbReference type="RefSeq" id="WP_245652035.1">
    <property type="nucleotide sequence ID" value="NZ_MCRI01000004.1"/>
</dbReference>
<evidence type="ECO:0000256" key="3">
    <source>
        <dbReference type="ARBA" id="ARBA00007958"/>
    </source>
</evidence>
<dbReference type="Proteomes" id="UP000094379">
    <property type="component" value="Unassembled WGS sequence"/>
</dbReference>
<dbReference type="InterPro" id="IPR006357">
    <property type="entry name" value="HAD-SF_hydro_IIA"/>
</dbReference>
<evidence type="ECO:0000256" key="6">
    <source>
        <dbReference type="ARBA" id="ARBA00022723"/>
    </source>
</evidence>
<keyword evidence="7 12" id="KW-0378">Hydrolase</keyword>
<evidence type="ECO:0000256" key="4">
    <source>
        <dbReference type="ARBA" id="ARBA00012146"/>
    </source>
</evidence>
<dbReference type="STRING" id="291169.A9E74_00766"/>
<evidence type="ECO:0000256" key="9">
    <source>
        <dbReference type="ARBA" id="ARBA00037258"/>
    </source>
</evidence>
<name>A0A1E3GVT4_9GAMM</name>
<proteinExistence type="inferred from homology"/>
<dbReference type="InterPro" id="IPR036412">
    <property type="entry name" value="HAD-like_sf"/>
</dbReference>
<dbReference type="AlphaFoldDB" id="A0A1E3GVT4"/>
<comment type="function">
    <text evidence="9">Phosphatase that hydrolyzes imidodiphosphate, 3-phosphohistidine and 6-phospholysine. Has broad substrate specificity and can also hydrolyze inorganic diphosphate, but with lower efficiency.</text>
</comment>
<dbReference type="NCBIfam" id="TIGR01549">
    <property type="entry name" value="HAD-SF-IA-v1"/>
    <property type="match status" value="1"/>
</dbReference>
<evidence type="ECO:0000256" key="11">
    <source>
        <dbReference type="ARBA" id="ARBA00047820"/>
    </source>
</evidence>
<reference evidence="12 13" key="1">
    <citation type="submission" date="2016-07" db="EMBL/GenBank/DDBJ databases">
        <title>Draft Genome Sequence of Methylophaga muralis Bur 1.</title>
        <authorList>
            <person name="Vasilenko O.V."/>
            <person name="Doronina N.V."/>
            <person name="Shmareva M.N."/>
            <person name="Tarlachkov S.V."/>
            <person name="Mustakhimov I."/>
            <person name="Trotsenko Y.A."/>
        </authorList>
    </citation>
    <scope>NUCLEOTIDE SEQUENCE [LARGE SCALE GENOMIC DNA]</scope>
    <source>
        <strain evidence="12 13">Bur 1</strain>
    </source>
</reference>
<keyword evidence="13" id="KW-1185">Reference proteome</keyword>
<dbReference type="GO" id="GO:0016791">
    <property type="term" value="F:phosphatase activity"/>
    <property type="evidence" value="ECO:0007669"/>
    <property type="project" value="InterPro"/>
</dbReference>
<dbReference type="PATRIC" id="fig|291169.3.peg.767"/>
<dbReference type="Gene3D" id="3.40.50.1000">
    <property type="entry name" value="HAD superfamily/HAD-like"/>
    <property type="match status" value="2"/>
</dbReference>
<dbReference type="SUPFAM" id="SSF56784">
    <property type="entry name" value="HAD-like"/>
    <property type="match status" value="1"/>
</dbReference>
<dbReference type="InterPro" id="IPR006355">
    <property type="entry name" value="LHPP/HDHD2"/>
</dbReference>
<dbReference type="NCBIfam" id="TIGR01460">
    <property type="entry name" value="HAD-SF-IIA"/>
    <property type="match status" value="1"/>
</dbReference>
<dbReference type="Pfam" id="PF13344">
    <property type="entry name" value="Hydrolase_6"/>
    <property type="match status" value="1"/>
</dbReference>
<dbReference type="EMBL" id="MCRI01000004">
    <property type="protein sequence ID" value="ODN67656.1"/>
    <property type="molecule type" value="Genomic_DNA"/>
</dbReference>
<comment type="similarity">
    <text evidence="3">Belongs to the HAD-like hydrolase superfamily.</text>
</comment>
<comment type="caution">
    <text evidence="12">The sequence shown here is derived from an EMBL/GenBank/DDBJ whole genome shotgun (WGS) entry which is preliminary data.</text>
</comment>
<dbReference type="InterPro" id="IPR006439">
    <property type="entry name" value="HAD-SF_hydro_IA"/>
</dbReference>
<evidence type="ECO:0000256" key="5">
    <source>
        <dbReference type="ARBA" id="ARBA00022490"/>
    </source>
</evidence>
<dbReference type="GO" id="GO:0004427">
    <property type="term" value="F:inorganic diphosphate phosphatase activity"/>
    <property type="evidence" value="ECO:0007669"/>
    <property type="project" value="UniProtKB-EC"/>
</dbReference>
<accession>A0A1E3GVT4</accession>
<evidence type="ECO:0000256" key="7">
    <source>
        <dbReference type="ARBA" id="ARBA00022801"/>
    </source>
</evidence>
<comment type="cofactor">
    <cofactor evidence="1">
        <name>Mg(2+)</name>
        <dbReference type="ChEBI" id="CHEBI:18420"/>
    </cofactor>
</comment>
<organism evidence="12 13">
    <name type="scientific">Methylophaga muralis</name>
    <dbReference type="NCBI Taxonomy" id="291169"/>
    <lineage>
        <taxon>Bacteria</taxon>
        <taxon>Pseudomonadati</taxon>
        <taxon>Pseudomonadota</taxon>
        <taxon>Gammaproteobacteria</taxon>
        <taxon>Thiotrichales</taxon>
        <taxon>Piscirickettsiaceae</taxon>
        <taxon>Methylophaga</taxon>
    </lineage>
</organism>
<keyword evidence="5" id="KW-0963">Cytoplasm</keyword>
<keyword evidence="8" id="KW-0460">Magnesium</keyword>
<keyword evidence="6" id="KW-0479">Metal-binding</keyword>
<dbReference type="InterPro" id="IPR023214">
    <property type="entry name" value="HAD_sf"/>
</dbReference>
<dbReference type="PANTHER" id="PTHR19288:SF44">
    <property type="entry name" value="PHOSPHOLYSINE PHOSPHOHISTIDINE INORGANIC PYROPHOSPHATE PHOSPHATASE"/>
    <property type="match status" value="1"/>
</dbReference>
<evidence type="ECO:0000256" key="2">
    <source>
        <dbReference type="ARBA" id="ARBA00004496"/>
    </source>
</evidence>
<dbReference type="GO" id="GO:0046872">
    <property type="term" value="F:metal ion binding"/>
    <property type="evidence" value="ECO:0007669"/>
    <property type="project" value="UniProtKB-KW"/>
</dbReference>
<evidence type="ECO:0000313" key="13">
    <source>
        <dbReference type="Proteomes" id="UP000094379"/>
    </source>
</evidence>
<comment type="subcellular location">
    <subcellularLocation>
        <location evidence="2">Cytoplasm</location>
    </subcellularLocation>
</comment>
<dbReference type="FunFam" id="3.40.50.1000:FF:000051">
    <property type="entry name" value="Phospholysine phosphohistidine inorganic pyrophosphate phosphatase"/>
    <property type="match status" value="1"/>
</dbReference>
<comment type="catalytic activity">
    <reaction evidence="11">
        <text>diphosphate + H2O = 2 phosphate + H(+)</text>
        <dbReference type="Rhea" id="RHEA:24576"/>
        <dbReference type="ChEBI" id="CHEBI:15377"/>
        <dbReference type="ChEBI" id="CHEBI:15378"/>
        <dbReference type="ChEBI" id="CHEBI:33019"/>
        <dbReference type="ChEBI" id="CHEBI:43474"/>
        <dbReference type="EC" id="3.6.1.1"/>
    </reaction>
</comment>
<dbReference type="EC" id="3.6.1.1" evidence="4"/>
<gene>
    <name evidence="12" type="primary">nagD</name>
    <name evidence="12" type="ORF">A9E74_00766</name>
</gene>
<dbReference type="Pfam" id="PF13242">
    <property type="entry name" value="Hydrolase_like"/>
    <property type="match status" value="1"/>
</dbReference>
<dbReference type="PANTHER" id="PTHR19288">
    <property type="entry name" value="4-NITROPHENYLPHOSPHATASE-RELATED"/>
    <property type="match status" value="1"/>
</dbReference>
<protein>
    <recommendedName>
        <fullName evidence="10">Phospholysine phosphohistidine inorganic pyrophosphate phosphatase</fullName>
        <ecNumber evidence="4">3.6.1.1</ecNumber>
    </recommendedName>
</protein>
<dbReference type="NCBIfam" id="TIGR01458">
    <property type="entry name" value="HAD-SF-IIA-hyp3"/>
    <property type="match status" value="1"/>
</dbReference>
<sequence length="260" mass="28582">MMIKAILFDISGVLHVDKLPVAGAIEAIQRARDEQKIVRFVTNTSRSTSTDMLQSLLKMGFDLSVDEVFTAPVALRQVLQQRKLRPYCLVHKNLLPEFADLDQNSPNAVVVADAADGFSYESMNRAFQLIMQGAPLLGVGLNRYFRQNNQLLLDAGPFIAALEFACDVEAEILGKPAKAFFQTAVESTGFKAEEVLMIGDDVFADVEGALAAGLRACLVQTGKYTPGDEEKIRHPGAWLCPNVVDAVNRVIKPSYDYSNR</sequence>
<evidence type="ECO:0000256" key="8">
    <source>
        <dbReference type="ARBA" id="ARBA00022842"/>
    </source>
</evidence>